<protein>
    <submittedName>
        <fullName evidence="1">Uncharacterized protein</fullName>
    </submittedName>
</protein>
<proteinExistence type="predicted"/>
<comment type="caution">
    <text evidence="1">The sequence shown here is derived from an EMBL/GenBank/DDBJ whole genome shotgun (WGS) entry which is preliminary data.</text>
</comment>
<accession>A0ACC3N9W4</accession>
<dbReference type="Proteomes" id="UP001281147">
    <property type="component" value="Unassembled WGS sequence"/>
</dbReference>
<reference evidence="1" key="1">
    <citation type="submission" date="2023-07" db="EMBL/GenBank/DDBJ databases">
        <title>Black Yeasts Isolated from many extreme environments.</title>
        <authorList>
            <person name="Coleine C."/>
            <person name="Stajich J.E."/>
            <person name="Selbmann L."/>
        </authorList>
    </citation>
    <scope>NUCLEOTIDE SEQUENCE</scope>
    <source>
        <strain evidence="1">CCFEE 5714</strain>
    </source>
</reference>
<gene>
    <name evidence="1" type="ORF">LTR37_008597</name>
</gene>
<sequence>MKFSVSSLFLFASCAFGQTVNRTLTNGWGSTPAQRHYISADQAQTAINAAIEYANSISIPMNIAILDPSSQLVAFLRMDNAFLGSVDISIKKAKTVTSFNGLFPSYGLLERAQPGGDVYAIEETNGGLVVFGGGQPIIDPDGYYIGAVGVSGGTVKQDISTAVHAAESIGTTVKL</sequence>
<evidence type="ECO:0000313" key="1">
    <source>
        <dbReference type="EMBL" id="KAK3713164.1"/>
    </source>
</evidence>
<keyword evidence="2" id="KW-1185">Reference proteome</keyword>
<evidence type="ECO:0000313" key="2">
    <source>
        <dbReference type="Proteomes" id="UP001281147"/>
    </source>
</evidence>
<name>A0ACC3N9W4_9PEZI</name>
<organism evidence="1 2">
    <name type="scientific">Vermiconidia calcicola</name>
    <dbReference type="NCBI Taxonomy" id="1690605"/>
    <lineage>
        <taxon>Eukaryota</taxon>
        <taxon>Fungi</taxon>
        <taxon>Dikarya</taxon>
        <taxon>Ascomycota</taxon>
        <taxon>Pezizomycotina</taxon>
        <taxon>Dothideomycetes</taxon>
        <taxon>Dothideomycetidae</taxon>
        <taxon>Mycosphaerellales</taxon>
        <taxon>Extremaceae</taxon>
        <taxon>Vermiconidia</taxon>
    </lineage>
</organism>
<dbReference type="EMBL" id="JAUTXU010000064">
    <property type="protein sequence ID" value="KAK3713164.1"/>
    <property type="molecule type" value="Genomic_DNA"/>
</dbReference>